<proteinExistence type="predicted"/>
<protein>
    <submittedName>
        <fullName evidence="1">Uncharacterized protein</fullName>
    </submittedName>
</protein>
<sequence>MQIQNTEQNTNIYHNSTYHFRYLLNFTNLFSKQLLQQSNMKFLLKVHMQNIIKQRLKFRIR</sequence>
<name>A0A8S1MKC4_PARPR</name>
<reference evidence="1" key="1">
    <citation type="submission" date="2021-01" db="EMBL/GenBank/DDBJ databases">
        <authorList>
            <consortium name="Genoscope - CEA"/>
            <person name="William W."/>
        </authorList>
    </citation>
    <scope>NUCLEOTIDE SEQUENCE</scope>
</reference>
<dbReference type="AlphaFoldDB" id="A0A8S1MKC4"/>
<comment type="caution">
    <text evidence="1">The sequence shown here is derived from an EMBL/GenBank/DDBJ whole genome shotgun (WGS) entry which is preliminary data.</text>
</comment>
<dbReference type="EMBL" id="CAJJDM010000059">
    <property type="protein sequence ID" value="CAD8077246.1"/>
    <property type="molecule type" value="Genomic_DNA"/>
</dbReference>
<organism evidence="1 2">
    <name type="scientific">Paramecium primaurelia</name>
    <dbReference type="NCBI Taxonomy" id="5886"/>
    <lineage>
        <taxon>Eukaryota</taxon>
        <taxon>Sar</taxon>
        <taxon>Alveolata</taxon>
        <taxon>Ciliophora</taxon>
        <taxon>Intramacronucleata</taxon>
        <taxon>Oligohymenophorea</taxon>
        <taxon>Peniculida</taxon>
        <taxon>Parameciidae</taxon>
        <taxon>Paramecium</taxon>
    </lineage>
</organism>
<dbReference type="Proteomes" id="UP000688137">
    <property type="component" value="Unassembled WGS sequence"/>
</dbReference>
<gene>
    <name evidence="1" type="ORF">PPRIM_AZ9-3.1.T0580017</name>
</gene>
<accession>A0A8S1MKC4</accession>
<evidence type="ECO:0000313" key="1">
    <source>
        <dbReference type="EMBL" id="CAD8077246.1"/>
    </source>
</evidence>
<keyword evidence="2" id="KW-1185">Reference proteome</keyword>
<evidence type="ECO:0000313" key="2">
    <source>
        <dbReference type="Proteomes" id="UP000688137"/>
    </source>
</evidence>